<dbReference type="InterPro" id="IPR014721">
    <property type="entry name" value="Ribsml_uS5_D2-typ_fold_subgr"/>
</dbReference>
<dbReference type="InterPro" id="IPR042120">
    <property type="entry name" value="MutL_C_dimsub"/>
</dbReference>
<dbReference type="SMART" id="SM00853">
    <property type="entry name" value="MutL_C"/>
    <property type="match status" value="1"/>
</dbReference>
<keyword evidence="8" id="KW-0255">Endonuclease</keyword>
<dbReference type="RefSeq" id="WP_147014706.1">
    <property type="nucleotide sequence ID" value="NZ_VORB01000006.1"/>
</dbReference>
<comment type="similarity">
    <text evidence="1 5">Belongs to the DNA mismatch repair MutL/HexB family.</text>
</comment>
<dbReference type="OrthoDB" id="9763467at2"/>
<gene>
    <name evidence="5 8" type="primary">mutL</name>
    <name evidence="8" type="ORF">FRX97_08145</name>
</gene>
<dbReference type="PANTHER" id="PTHR10073:SF12">
    <property type="entry name" value="DNA MISMATCH REPAIR PROTEIN MLH1"/>
    <property type="match status" value="1"/>
</dbReference>
<dbReference type="InterPro" id="IPR042121">
    <property type="entry name" value="MutL_C_regsub"/>
</dbReference>
<dbReference type="CDD" id="cd16926">
    <property type="entry name" value="HATPase_MutL-MLH-PMS-like"/>
    <property type="match status" value="1"/>
</dbReference>
<dbReference type="SUPFAM" id="SSF55874">
    <property type="entry name" value="ATPase domain of HSP90 chaperone/DNA topoisomerase II/histidine kinase"/>
    <property type="match status" value="1"/>
</dbReference>
<sequence>MNIIRLLPDSIANQIAAGEVVQRPASVVKELMENAIDSGATEIKLLVKDSGKSLIQVSDNGCGMSEGDARMAFERHATSKIKNADDLFNLHTKGFRGEALASIAAIAQVELKTKPKQDAVGTRLIIEGSEFTLQEACTCSNGSSFAVKNLFYNTPARRNFLKSDAVEFKHISEEFIRVALPHPEIKFKLEHNKQVIFDLPAGNLRQRVVGIFGKNYNERLVPVEEESLMLNLSGFTGKAQFCRKTRGEQYLFVNRRFIKSNYFNHAIVQAYGDLIDSGSFPSYFLMMEVEPNRIDVNIHPTKTEIKFQDERALYQLIQASVKKSLGIFNVKPSIDFDQGEVPITPVNKGDKIAIPQIKVNPNYNPFKRESFSNSERTTTKAPEKLKELYDIEREFNVDWKKEEAVRPTAPIEWTEKESKEQDNSRKDLYEASLGESPDRDKEEFVQIGQKFILTKIKSGFILIHQQRAHQRVLFERYLTKLASGRSGSQQQLFPERIKINPSDYQLLMDSKEDLEKMGLQFEQFSEDEIVINAVPEGLEMSKLSAFMEEFIELLKMPKLNANYNFQEKLAYGLAACGSIKTGRQLSFTEMQALVGDLFSCKNPQQAPNGKACSVTMSTNDIDKLFN</sequence>
<dbReference type="Gene3D" id="3.30.230.10">
    <property type="match status" value="1"/>
</dbReference>
<keyword evidence="4 5" id="KW-0234">DNA repair</keyword>
<dbReference type="GO" id="GO:0140664">
    <property type="term" value="F:ATP-dependent DNA damage sensor activity"/>
    <property type="evidence" value="ECO:0007669"/>
    <property type="project" value="InterPro"/>
</dbReference>
<dbReference type="Gene3D" id="3.30.1540.20">
    <property type="entry name" value="MutL, C-terminal domain, dimerisation subdomain"/>
    <property type="match status" value="1"/>
</dbReference>
<dbReference type="InterPro" id="IPR002099">
    <property type="entry name" value="MutL/Mlh/PMS"/>
</dbReference>
<dbReference type="SMART" id="SM01340">
    <property type="entry name" value="DNA_mis_repair"/>
    <property type="match status" value="1"/>
</dbReference>
<dbReference type="EMBL" id="VORB01000006">
    <property type="protein sequence ID" value="TXC78679.1"/>
    <property type="molecule type" value="Genomic_DNA"/>
</dbReference>
<organism evidence="8 9">
    <name type="scientific">Luteibaculum oceani</name>
    <dbReference type="NCBI Taxonomy" id="1294296"/>
    <lineage>
        <taxon>Bacteria</taxon>
        <taxon>Pseudomonadati</taxon>
        <taxon>Bacteroidota</taxon>
        <taxon>Flavobacteriia</taxon>
        <taxon>Flavobacteriales</taxon>
        <taxon>Luteibaculaceae</taxon>
        <taxon>Luteibaculum</taxon>
    </lineage>
</organism>
<comment type="function">
    <text evidence="5">This protein is involved in the repair of mismatches in DNA. It is required for dam-dependent methyl-directed DNA mismatch repair. May act as a 'molecular matchmaker', a protein that promotes the formation of a stable complex between two or more DNA-binding proteins in an ATP-dependent manner without itself being part of a final effector complex.</text>
</comment>
<dbReference type="GO" id="GO:0016887">
    <property type="term" value="F:ATP hydrolysis activity"/>
    <property type="evidence" value="ECO:0007669"/>
    <property type="project" value="InterPro"/>
</dbReference>
<keyword evidence="3 5" id="KW-0227">DNA damage</keyword>
<dbReference type="InterPro" id="IPR038973">
    <property type="entry name" value="MutL/Mlh/Pms-like"/>
</dbReference>
<dbReference type="SUPFAM" id="SSF118116">
    <property type="entry name" value="DNA mismatch repair protein MutL"/>
    <property type="match status" value="1"/>
</dbReference>
<evidence type="ECO:0000259" key="7">
    <source>
        <dbReference type="SMART" id="SM01340"/>
    </source>
</evidence>
<evidence type="ECO:0000256" key="3">
    <source>
        <dbReference type="ARBA" id="ARBA00022763"/>
    </source>
</evidence>
<dbReference type="GO" id="GO:0005524">
    <property type="term" value="F:ATP binding"/>
    <property type="evidence" value="ECO:0007669"/>
    <property type="project" value="InterPro"/>
</dbReference>
<evidence type="ECO:0000259" key="6">
    <source>
        <dbReference type="SMART" id="SM00853"/>
    </source>
</evidence>
<dbReference type="Gene3D" id="3.30.565.10">
    <property type="entry name" value="Histidine kinase-like ATPase, C-terminal domain"/>
    <property type="match status" value="1"/>
</dbReference>
<evidence type="ECO:0000313" key="8">
    <source>
        <dbReference type="EMBL" id="TXC78679.1"/>
    </source>
</evidence>
<dbReference type="GO" id="GO:0006298">
    <property type="term" value="P:mismatch repair"/>
    <property type="evidence" value="ECO:0007669"/>
    <property type="project" value="UniProtKB-UniRule"/>
</dbReference>
<protein>
    <recommendedName>
        <fullName evidence="2 5">DNA mismatch repair protein MutL</fullName>
    </recommendedName>
</protein>
<dbReference type="CDD" id="cd00782">
    <property type="entry name" value="MutL_Trans"/>
    <property type="match status" value="1"/>
</dbReference>
<dbReference type="Pfam" id="PF08676">
    <property type="entry name" value="MutL_C"/>
    <property type="match status" value="1"/>
</dbReference>
<proteinExistence type="inferred from homology"/>
<evidence type="ECO:0000313" key="9">
    <source>
        <dbReference type="Proteomes" id="UP000321168"/>
    </source>
</evidence>
<comment type="caution">
    <text evidence="8">The sequence shown here is derived from an EMBL/GenBank/DDBJ whole genome shotgun (WGS) entry which is preliminary data.</text>
</comment>
<dbReference type="GO" id="GO:0032300">
    <property type="term" value="C:mismatch repair complex"/>
    <property type="evidence" value="ECO:0007669"/>
    <property type="project" value="InterPro"/>
</dbReference>
<dbReference type="InterPro" id="IPR014762">
    <property type="entry name" value="DNA_mismatch_repair_CS"/>
</dbReference>
<accession>A0A5C6V0H2</accession>
<dbReference type="GO" id="GO:0004519">
    <property type="term" value="F:endonuclease activity"/>
    <property type="evidence" value="ECO:0007669"/>
    <property type="project" value="UniProtKB-KW"/>
</dbReference>
<dbReference type="Gene3D" id="3.30.1370.100">
    <property type="entry name" value="MutL, C-terminal domain, regulatory subdomain"/>
    <property type="match status" value="1"/>
</dbReference>
<dbReference type="Proteomes" id="UP000321168">
    <property type="component" value="Unassembled WGS sequence"/>
</dbReference>
<feature type="domain" description="MutL C-terminal dimerisation" evidence="6">
    <location>
        <begin position="443"/>
        <end position="585"/>
    </location>
</feature>
<dbReference type="Pfam" id="PF13589">
    <property type="entry name" value="HATPase_c_3"/>
    <property type="match status" value="1"/>
</dbReference>
<dbReference type="InterPro" id="IPR037198">
    <property type="entry name" value="MutL_C_sf"/>
</dbReference>
<keyword evidence="9" id="KW-1185">Reference proteome</keyword>
<evidence type="ECO:0000256" key="2">
    <source>
        <dbReference type="ARBA" id="ARBA00021975"/>
    </source>
</evidence>
<feature type="domain" description="DNA mismatch repair protein S5" evidence="7">
    <location>
        <begin position="208"/>
        <end position="326"/>
    </location>
</feature>
<dbReference type="HAMAP" id="MF_00149">
    <property type="entry name" value="DNA_mis_repair"/>
    <property type="match status" value="1"/>
</dbReference>
<dbReference type="AlphaFoldDB" id="A0A5C6V0H2"/>
<dbReference type="PANTHER" id="PTHR10073">
    <property type="entry name" value="DNA MISMATCH REPAIR PROTEIN MLH, PMS, MUTL"/>
    <property type="match status" value="1"/>
</dbReference>
<dbReference type="FunFam" id="3.30.565.10:FF:000003">
    <property type="entry name" value="DNA mismatch repair endonuclease MutL"/>
    <property type="match status" value="1"/>
</dbReference>
<dbReference type="Pfam" id="PF01119">
    <property type="entry name" value="DNA_mis_repair"/>
    <property type="match status" value="1"/>
</dbReference>
<dbReference type="InterPro" id="IPR013507">
    <property type="entry name" value="DNA_mismatch_S5_2-like"/>
</dbReference>
<dbReference type="InterPro" id="IPR036890">
    <property type="entry name" value="HATPase_C_sf"/>
</dbReference>
<dbReference type="InterPro" id="IPR020568">
    <property type="entry name" value="Ribosomal_Su5_D2-typ_SF"/>
</dbReference>
<evidence type="ECO:0000256" key="1">
    <source>
        <dbReference type="ARBA" id="ARBA00006082"/>
    </source>
</evidence>
<keyword evidence="8" id="KW-0540">Nuclease</keyword>
<evidence type="ECO:0000256" key="5">
    <source>
        <dbReference type="HAMAP-Rule" id="MF_00149"/>
    </source>
</evidence>
<dbReference type="NCBIfam" id="TIGR00585">
    <property type="entry name" value="mutl"/>
    <property type="match status" value="1"/>
</dbReference>
<dbReference type="InterPro" id="IPR014790">
    <property type="entry name" value="MutL_C"/>
</dbReference>
<dbReference type="InterPro" id="IPR020667">
    <property type="entry name" value="DNA_mismatch_repair_MutL"/>
</dbReference>
<keyword evidence="8" id="KW-0378">Hydrolase</keyword>
<name>A0A5C6V0H2_9FLAO</name>
<dbReference type="SUPFAM" id="SSF54211">
    <property type="entry name" value="Ribosomal protein S5 domain 2-like"/>
    <property type="match status" value="1"/>
</dbReference>
<dbReference type="GO" id="GO:0030983">
    <property type="term" value="F:mismatched DNA binding"/>
    <property type="evidence" value="ECO:0007669"/>
    <property type="project" value="InterPro"/>
</dbReference>
<reference evidence="8 9" key="1">
    <citation type="submission" date="2019-08" db="EMBL/GenBank/DDBJ databases">
        <title>Genome of Luteibaculum oceani JCM 18817.</title>
        <authorList>
            <person name="Bowman J.P."/>
        </authorList>
    </citation>
    <scope>NUCLEOTIDE SEQUENCE [LARGE SCALE GENOMIC DNA]</scope>
    <source>
        <strain evidence="8 9">JCM 18817</strain>
    </source>
</reference>
<dbReference type="PROSITE" id="PS00058">
    <property type="entry name" value="DNA_MISMATCH_REPAIR_1"/>
    <property type="match status" value="1"/>
</dbReference>
<evidence type="ECO:0000256" key="4">
    <source>
        <dbReference type="ARBA" id="ARBA00023204"/>
    </source>
</evidence>